<organism evidence="4 5">
    <name type="scientific">Austropuccinia psidii MF-1</name>
    <dbReference type="NCBI Taxonomy" id="1389203"/>
    <lineage>
        <taxon>Eukaryota</taxon>
        <taxon>Fungi</taxon>
        <taxon>Dikarya</taxon>
        <taxon>Basidiomycota</taxon>
        <taxon>Pucciniomycotina</taxon>
        <taxon>Pucciniomycetes</taxon>
        <taxon>Pucciniales</taxon>
        <taxon>Sphaerophragmiaceae</taxon>
        <taxon>Austropuccinia</taxon>
    </lineage>
</organism>
<keyword evidence="2" id="KW-0862">Zinc</keyword>
<proteinExistence type="predicted"/>
<gene>
    <name evidence="4" type="ORF">O181_105433</name>
</gene>
<dbReference type="Proteomes" id="UP000765509">
    <property type="component" value="Unassembled WGS sequence"/>
</dbReference>
<name>A0A9Q3JM32_9BASI</name>
<evidence type="ECO:0000313" key="5">
    <source>
        <dbReference type="Proteomes" id="UP000765509"/>
    </source>
</evidence>
<evidence type="ECO:0000256" key="1">
    <source>
        <dbReference type="ARBA" id="ARBA00022664"/>
    </source>
</evidence>
<dbReference type="AlphaFoldDB" id="A0A9Q3JM32"/>
<keyword evidence="1" id="KW-0507">mRNA processing</keyword>
<keyword evidence="2" id="KW-0863">Zinc-finger</keyword>
<protein>
    <recommendedName>
        <fullName evidence="3">CCHC-type domain-containing protein</fullName>
    </recommendedName>
</protein>
<dbReference type="PROSITE" id="PS50158">
    <property type="entry name" value="ZF_CCHC"/>
    <property type="match status" value="1"/>
</dbReference>
<dbReference type="OrthoDB" id="2507294at2759"/>
<feature type="domain" description="CCHC-type" evidence="3">
    <location>
        <begin position="40"/>
        <end position="54"/>
    </location>
</feature>
<evidence type="ECO:0000259" key="3">
    <source>
        <dbReference type="PROSITE" id="PS50158"/>
    </source>
</evidence>
<keyword evidence="5" id="KW-1185">Reference proteome</keyword>
<dbReference type="EMBL" id="AVOT02077889">
    <property type="protein sequence ID" value="MBW0565718.1"/>
    <property type="molecule type" value="Genomic_DNA"/>
</dbReference>
<reference evidence="4" key="1">
    <citation type="submission" date="2021-03" db="EMBL/GenBank/DDBJ databases">
        <title>Draft genome sequence of rust myrtle Austropuccinia psidii MF-1, a brazilian biotype.</title>
        <authorList>
            <person name="Quecine M.C."/>
            <person name="Pachon D.M.R."/>
            <person name="Bonatelli M.L."/>
            <person name="Correr F.H."/>
            <person name="Franceschini L.M."/>
            <person name="Leite T.F."/>
            <person name="Margarido G.R.A."/>
            <person name="Almeida C.A."/>
            <person name="Ferrarezi J.A."/>
            <person name="Labate C.A."/>
        </authorList>
    </citation>
    <scope>NUCLEOTIDE SEQUENCE</scope>
    <source>
        <strain evidence="4">MF-1</strain>
    </source>
</reference>
<dbReference type="InterPro" id="IPR001878">
    <property type="entry name" value="Znf_CCHC"/>
</dbReference>
<dbReference type="GO" id="GO:0003676">
    <property type="term" value="F:nucleic acid binding"/>
    <property type="evidence" value="ECO:0007669"/>
    <property type="project" value="InterPro"/>
</dbReference>
<dbReference type="GO" id="GO:0008270">
    <property type="term" value="F:zinc ion binding"/>
    <property type="evidence" value="ECO:0007669"/>
    <property type="project" value="UniProtKB-KW"/>
</dbReference>
<dbReference type="GO" id="GO:0006397">
    <property type="term" value="P:mRNA processing"/>
    <property type="evidence" value="ECO:0007669"/>
    <property type="project" value="UniProtKB-KW"/>
</dbReference>
<sequence>MEDIITRTIIGKPWTRNPMASKMAPKISREDTKPERPVLKCHKCGSTAHLANNCIKKTKINEVQCAEEKEEYDPDYAISEHIPVEYYSIENITAFI</sequence>
<evidence type="ECO:0000256" key="2">
    <source>
        <dbReference type="PROSITE-ProRule" id="PRU00047"/>
    </source>
</evidence>
<comment type="caution">
    <text evidence="4">The sequence shown here is derived from an EMBL/GenBank/DDBJ whole genome shotgun (WGS) entry which is preliminary data.</text>
</comment>
<keyword evidence="2" id="KW-0479">Metal-binding</keyword>
<dbReference type="InterPro" id="IPR036875">
    <property type="entry name" value="Znf_CCHC_sf"/>
</dbReference>
<evidence type="ECO:0000313" key="4">
    <source>
        <dbReference type="EMBL" id="MBW0565718.1"/>
    </source>
</evidence>
<accession>A0A9Q3JM32</accession>
<dbReference type="SUPFAM" id="SSF57756">
    <property type="entry name" value="Retrovirus zinc finger-like domains"/>
    <property type="match status" value="1"/>
</dbReference>